<dbReference type="AlphaFoldDB" id="A0A4V2Z2D7"/>
<proteinExistence type="predicted"/>
<dbReference type="PANTHER" id="PTHR43667">
    <property type="entry name" value="CYCLOPROPANE-FATTY-ACYL-PHOSPHOLIPID SYNTHASE"/>
    <property type="match status" value="1"/>
</dbReference>
<keyword evidence="2" id="KW-0808">Transferase</keyword>
<keyword evidence="3" id="KW-1185">Reference proteome</keyword>
<name>A0A4V2Z2D7_9ACTN</name>
<reference evidence="2 3" key="1">
    <citation type="submission" date="2019-03" db="EMBL/GenBank/DDBJ databases">
        <title>Draft genome sequences of novel Actinobacteria.</title>
        <authorList>
            <person name="Sahin N."/>
            <person name="Ay H."/>
            <person name="Saygin H."/>
        </authorList>
    </citation>
    <scope>NUCLEOTIDE SEQUENCE [LARGE SCALE GENOMIC DNA]</scope>
    <source>
        <strain evidence="2 3">5K138</strain>
    </source>
</reference>
<keyword evidence="2" id="KW-0489">Methyltransferase</keyword>
<dbReference type="InterPro" id="IPR025714">
    <property type="entry name" value="Methyltranfer_dom"/>
</dbReference>
<dbReference type="OrthoDB" id="3469983at2"/>
<dbReference type="InterPro" id="IPR050723">
    <property type="entry name" value="CFA/CMAS"/>
</dbReference>
<dbReference type="InParanoid" id="A0A4V2Z2D7"/>
<comment type="caution">
    <text evidence="2">The sequence shown here is derived from an EMBL/GenBank/DDBJ whole genome shotgun (WGS) entry which is preliminary data.</text>
</comment>
<protein>
    <submittedName>
        <fullName evidence="2">Methyltransferase domain-containing protein</fullName>
    </submittedName>
</protein>
<feature type="domain" description="Methyltransferase" evidence="1">
    <location>
        <begin position="47"/>
        <end position="151"/>
    </location>
</feature>
<sequence length="281" mass="29353">MVEETTTSRLRSTWEAAAPGWAKWEPVWARAAADATDTMIDEAGVRPGMQVLDLACGAGSQTLRVAERVGPAGGVVASDISPTMLEHVLHNAAEAGLHNITTLEGPAEDLDLPTAHFDAAISRLGLMLFAAPGRALETVRAALKPGGRFASLVFTTPLHNSFMADPMAILLRHAGAAPPGPGQPGIFALGDAGVLERLLIDGGLVDVRTHVVGATLRLASADSATHMLQEAAGAYRAVLADLAEADRAKAWAEVRDRLTQFESGDGLEAELEFIIGSGART</sequence>
<dbReference type="PANTHER" id="PTHR43667:SF2">
    <property type="entry name" value="FATTY ACID C-METHYL TRANSFERASE"/>
    <property type="match status" value="1"/>
</dbReference>
<accession>A0A4V2Z2D7</accession>
<dbReference type="Gene3D" id="3.40.50.150">
    <property type="entry name" value="Vaccinia Virus protein VP39"/>
    <property type="match status" value="1"/>
</dbReference>
<dbReference type="SUPFAM" id="SSF53335">
    <property type="entry name" value="S-adenosyl-L-methionine-dependent methyltransferases"/>
    <property type="match status" value="1"/>
</dbReference>
<dbReference type="Proteomes" id="UP000294739">
    <property type="component" value="Unassembled WGS sequence"/>
</dbReference>
<dbReference type="GO" id="GO:0032259">
    <property type="term" value="P:methylation"/>
    <property type="evidence" value="ECO:0007669"/>
    <property type="project" value="UniProtKB-KW"/>
</dbReference>
<dbReference type="EMBL" id="SMKZ01000024">
    <property type="protein sequence ID" value="TDE08448.1"/>
    <property type="molecule type" value="Genomic_DNA"/>
</dbReference>
<gene>
    <name evidence="2" type="ORF">E1269_17205</name>
</gene>
<evidence type="ECO:0000313" key="3">
    <source>
        <dbReference type="Proteomes" id="UP000294739"/>
    </source>
</evidence>
<evidence type="ECO:0000259" key="1">
    <source>
        <dbReference type="Pfam" id="PF13847"/>
    </source>
</evidence>
<dbReference type="GO" id="GO:0008168">
    <property type="term" value="F:methyltransferase activity"/>
    <property type="evidence" value="ECO:0007669"/>
    <property type="project" value="UniProtKB-KW"/>
</dbReference>
<dbReference type="Pfam" id="PF13847">
    <property type="entry name" value="Methyltransf_31"/>
    <property type="match status" value="1"/>
</dbReference>
<evidence type="ECO:0000313" key="2">
    <source>
        <dbReference type="EMBL" id="TDE08448.1"/>
    </source>
</evidence>
<dbReference type="CDD" id="cd02440">
    <property type="entry name" value="AdoMet_MTases"/>
    <property type="match status" value="1"/>
</dbReference>
<organism evidence="2 3">
    <name type="scientific">Jiangella asiatica</name>
    <dbReference type="NCBI Taxonomy" id="2530372"/>
    <lineage>
        <taxon>Bacteria</taxon>
        <taxon>Bacillati</taxon>
        <taxon>Actinomycetota</taxon>
        <taxon>Actinomycetes</taxon>
        <taxon>Jiangellales</taxon>
        <taxon>Jiangellaceae</taxon>
        <taxon>Jiangella</taxon>
    </lineage>
</organism>
<dbReference type="InterPro" id="IPR029063">
    <property type="entry name" value="SAM-dependent_MTases_sf"/>
</dbReference>